<dbReference type="SUPFAM" id="SSF50939">
    <property type="entry name" value="Sialidases"/>
    <property type="match status" value="1"/>
</dbReference>
<evidence type="ECO:0000259" key="1">
    <source>
        <dbReference type="Pfam" id="PF13088"/>
    </source>
</evidence>
<dbReference type="Pfam" id="PF13088">
    <property type="entry name" value="BNR_2"/>
    <property type="match status" value="1"/>
</dbReference>
<dbReference type="RefSeq" id="WP_003087554.1">
    <property type="nucleotide sequence ID" value="NZ_AJTZ01000005.1"/>
</dbReference>
<dbReference type="Proteomes" id="UP000007815">
    <property type="component" value="Unassembled WGS sequence"/>
</dbReference>
<gene>
    <name evidence="2" type="ORF">SRA_03251</name>
</gene>
<feature type="domain" description="Sialidase" evidence="1">
    <location>
        <begin position="50"/>
        <end position="349"/>
    </location>
</feature>
<dbReference type="PANTHER" id="PTHR43752:SF2">
    <property type="entry name" value="BNR_ASP-BOX REPEAT FAMILY PROTEIN"/>
    <property type="match status" value="1"/>
</dbReference>
<reference evidence="2 3" key="1">
    <citation type="submission" date="2009-12" db="EMBL/GenBank/DDBJ databases">
        <authorList>
            <person name="Lefebure T."/>
            <person name="Cornejo O.E."/>
            <person name="Pavinski Bitar P.D."/>
            <person name="Lang P."/>
            <person name="Stanhope M.J."/>
        </authorList>
    </citation>
    <scope>NUCLEOTIDE SEQUENCE [LARGE SCALE GENOMIC DNA]</scope>
    <source>
        <strain evidence="2 3">FA-1</strain>
    </source>
</reference>
<dbReference type="InterPro" id="IPR036278">
    <property type="entry name" value="Sialidase_sf"/>
</dbReference>
<accession>A0ABN0GSX3</accession>
<proteinExistence type="predicted"/>
<evidence type="ECO:0000313" key="2">
    <source>
        <dbReference type="EMBL" id="EJN93520.1"/>
    </source>
</evidence>
<name>A0ABN0GSX3_STRRT</name>
<comment type="caution">
    <text evidence="2">The sequence shown here is derived from an EMBL/GenBank/DDBJ whole genome shotgun (WGS) entry which is preliminary data.</text>
</comment>
<protein>
    <recommendedName>
        <fullName evidence="1">Sialidase domain-containing protein</fullName>
    </recommendedName>
</protein>
<dbReference type="CDD" id="cd15482">
    <property type="entry name" value="Sialidase_non-viral"/>
    <property type="match status" value="1"/>
</dbReference>
<dbReference type="Gene3D" id="2.120.10.10">
    <property type="match status" value="1"/>
</dbReference>
<sequence length="390" mass="43332">MVTELPKVRISDPNGIVYQDDFLGVDFALIPTGGKTTAHAPALIETQDGGLLCAWFAGSFEGSGDISIAVSKLDPEKQVWSIPQIVSKGKDRSEQNPAFFRAPDGQIWLIYTSQLSRQEGKDNMQFTSVIMVQKSSDEGQTWGEPQILFPEEGTFSRQAIQVLSNGRWIFATWLCEDSAEGLTNDPTEFRVSDDAGQTWKRVRMPDSNGRVHANVIEVEAGHLVAFMRSRFADNVYISESYDFGDSWTIPQKTVLPNNNASISAIKLQSGDIALAYNVNAARHPEFGKVAWPGLRNPVAVSISEDFGKTWPIGRILEPAEGFIGTENKTNNAQYEYPTLYQTKDGLLHLVYAYRNRLCVKYVRFSPADVFGEKREADDVYNPTSGEGVKN</sequence>
<keyword evidence="3" id="KW-1185">Reference proteome</keyword>
<dbReference type="InterPro" id="IPR011040">
    <property type="entry name" value="Sialidase"/>
</dbReference>
<dbReference type="EMBL" id="AJTZ01000005">
    <property type="protein sequence ID" value="EJN93520.1"/>
    <property type="molecule type" value="Genomic_DNA"/>
</dbReference>
<dbReference type="PANTHER" id="PTHR43752">
    <property type="entry name" value="BNR/ASP-BOX REPEAT FAMILY PROTEIN"/>
    <property type="match status" value="1"/>
</dbReference>
<organism evidence="2 3">
    <name type="scientific">Streptococcus ratti FA-1 = DSM 20564</name>
    <dbReference type="NCBI Taxonomy" id="699248"/>
    <lineage>
        <taxon>Bacteria</taxon>
        <taxon>Bacillati</taxon>
        <taxon>Bacillota</taxon>
        <taxon>Bacilli</taxon>
        <taxon>Lactobacillales</taxon>
        <taxon>Streptococcaceae</taxon>
        <taxon>Streptococcus</taxon>
    </lineage>
</organism>
<evidence type="ECO:0000313" key="3">
    <source>
        <dbReference type="Proteomes" id="UP000007815"/>
    </source>
</evidence>